<accession>A0A9Y3R7J4</accession>
<evidence type="ECO:0000256" key="4">
    <source>
        <dbReference type="ARBA" id="ARBA00022989"/>
    </source>
</evidence>
<comment type="similarity">
    <text evidence="2">Belongs to the IFI6/IFI27 family.</text>
</comment>
<organism evidence="6 7">
    <name type="scientific">Pundamilia nyererei</name>
    <dbReference type="NCBI Taxonomy" id="303518"/>
    <lineage>
        <taxon>Eukaryota</taxon>
        <taxon>Metazoa</taxon>
        <taxon>Chordata</taxon>
        <taxon>Craniata</taxon>
        <taxon>Vertebrata</taxon>
        <taxon>Euteleostomi</taxon>
        <taxon>Actinopterygii</taxon>
        <taxon>Neopterygii</taxon>
        <taxon>Teleostei</taxon>
        <taxon>Neoteleostei</taxon>
        <taxon>Acanthomorphata</taxon>
        <taxon>Ovalentaria</taxon>
        <taxon>Cichlomorphae</taxon>
        <taxon>Cichliformes</taxon>
        <taxon>Cichlidae</taxon>
        <taxon>African cichlids</taxon>
        <taxon>Pseudocrenilabrinae</taxon>
        <taxon>Haplochromini</taxon>
        <taxon>Pundamilia</taxon>
    </lineage>
</organism>
<evidence type="ECO:0000256" key="5">
    <source>
        <dbReference type="ARBA" id="ARBA00023136"/>
    </source>
</evidence>
<keyword evidence="4" id="KW-1133">Transmembrane helix</keyword>
<dbReference type="AlphaFoldDB" id="A0A9Y3R7J4"/>
<gene>
    <name evidence="7" type="primary">LOC102211945</name>
</gene>
<evidence type="ECO:0000256" key="3">
    <source>
        <dbReference type="ARBA" id="ARBA00022692"/>
    </source>
</evidence>
<keyword evidence="5" id="KW-0472">Membrane</keyword>
<dbReference type="InterPro" id="IPR038213">
    <property type="entry name" value="IFI6/IFI27-like_sf"/>
</dbReference>
<sequence>MDWEEIWSRYSGRRCWHCGSGSSHSGCTGFTPAGIAAGSIGAKLMSYFAVSNGGGVAAGGLIATLQSWGMGGLTGAGIGGVAGAGGTVGWLLSTICNQTGTR</sequence>
<keyword evidence="6" id="KW-1185">Reference proteome</keyword>
<dbReference type="Proteomes" id="UP000695023">
    <property type="component" value="Unplaced"/>
</dbReference>
<evidence type="ECO:0000313" key="6">
    <source>
        <dbReference type="Proteomes" id="UP000695023"/>
    </source>
</evidence>
<evidence type="ECO:0000313" key="7">
    <source>
        <dbReference type="RefSeq" id="XP_005728747.1"/>
    </source>
</evidence>
<evidence type="ECO:0000256" key="2">
    <source>
        <dbReference type="ARBA" id="ARBA00007262"/>
    </source>
</evidence>
<reference evidence="7" key="1">
    <citation type="submission" date="2025-08" db="UniProtKB">
        <authorList>
            <consortium name="RefSeq"/>
        </authorList>
    </citation>
    <scope>IDENTIFICATION</scope>
</reference>
<dbReference type="Pfam" id="PF06140">
    <property type="entry name" value="Ifi-6-16"/>
    <property type="match status" value="1"/>
</dbReference>
<dbReference type="InterPro" id="IPR009311">
    <property type="entry name" value="IFI6/IFI27-like"/>
</dbReference>
<evidence type="ECO:0000256" key="1">
    <source>
        <dbReference type="ARBA" id="ARBA00004141"/>
    </source>
</evidence>
<dbReference type="PANTHER" id="PTHR16932:SF18">
    <property type="entry name" value="INTERFERON, ALPHA-INDUCIBLE PROTEIN 27-LIKE 2"/>
    <property type="match status" value="1"/>
</dbReference>
<dbReference type="RefSeq" id="XP_005728747.1">
    <property type="nucleotide sequence ID" value="XM_005728690.2"/>
</dbReference>
<dbReference type="GO" id="GO:0097193">
    <property type="term" value="P:intrinsic apoptotic signaling pathway"/>
    <property type="evidence" value="ECO:0007669"/>
    <property type="project" value="TreeGrafter"/>
</dbReference>
<keyword evidence="3" id="KW-0812">Transmembrane</keyword>
<protein>
    <submittedName>
        <fullName evidence="7">Interferon alpha-inducible protein 27-like protein 2A</fullName>
    </submittedName>
</protein>
<comment type="subcellular location">
    <subcellularLocation>
        <location evidence="1">Membrane</location>
        <topology evidence="1">Multi-pass membrane protein</topology>
    </subcellularLocation>
</comment>
<dbReference type="Gene3D" id="6.10.110.10">
    <property type="match status" value="1"/>
</dbReference>
<dbReference type="GeneID" id="102211945"/>
<dbReference type="GO" id="GO:0031966">
    <property type="term" value="C:mitochondrial membrane"/>
    <property type="evidence" value="ECO:0007669"/>
    <property type="project" value="TreeGrafter"/>
</dbReference>
<name>A0A9Y3R7J4_9CICH</name>
<dbReference type="PANTHER" id="PTHR16932">
    <property type="entry name" value="INTERFERON ALPHA-INDUCIBLE PROTEIN 27"/>
    <property type="match status" value="1"/>
</dbReference>
<dbReference type="GO" id="GO:0001836">
    <property type="term" value="P:release of cytochrome c from mitochondria"/>
    <property type="evidence" value="ECO:0007669"/>
    <property type="project" value="TreeGrafter"/>
</dbReference>
<proteinExistence type="inferred from homology"/>